<feature type="transmembrane region" description="Helical" evidence="1">
    <location>
        <begin position="62"/>
        <end position="85"/>
    </location>
</feature>
<organism evidence="2 3">
    <name type="scientific">Cryobacterium algoritolerans</name>
    <dbReference type="NCBI Taxonomy" id="1259184"/>
    <lineage>
        <taxon>Bacteria</taxon>
        <taxon>Bacillati</taxon>
        <taxon>Actinomycetota</taxon>
        <taxon>Actinomycetes</taxon>
        <taxon>Micrococcales</taxon>
        <taxon>Microbacteriaceae</taxon>
        <taxon>Cryobacterium</taxon>
    </lineage>
</organism>
<accession>A0A4R8WM19</accession>
<dbReference type="OrthoDB" id="5186135at2"/>
<keyword evidence="1" id="KW-0812">Transmembrane</keyword>
<keyword evidence="1" id="KW-1133">Transmembrane helix</keyword>
<evidence type="ECO:0000256" key="1">
    <source>
        <dbReference type="SAM" id="Phobius"/>
    </source>
</evidence>
<evidence type="ECO:0000313" key="2">
    <source>
        <dbReference type="EMBL" id="TFC12471.1"/>
    </source>
</evidence>
<dbReference type="Proteomes" id="UP000298412">
    <property type="component" value="Unassembled WGS sequence"/>
</dbReference>
<evidence type="ECO:0008006" key="4">
    <source>
        <dbReference type="Google" id="ProtNLM"/>
    </source>
</evidence>
<gene>
    <name evidence="2" type="ORF">E3O19_12945</name>
</gene>
<reference evidence="2 3" key="1">
    <citation type="submission" date="2019-03" db="EMBL/GenBank/DDBJ databases">
        <title>Genomics of glacier-inhabiting Cryobacterium strains.</title>
        <authorList>
            <person name="Liu Q."/>
            <person name="Xin Y.-H."/>
        </authorList>
    </citation>
    <scope>NUCLEOTIDE SEQUENCE [LARGE SCALE GENOMIC DNA]</scope>
    <source>
        <strain evidence="2 3">MDT1-3</strain>
    </source>
</reference>
<dbReference type="AlphaFoldDB" id="A0A4R8WM19"/>
<keyword evidence="1" id="KW-0472">Membrane</keyword>
<comment type="caution">
    <text evidence="2">The sequence shown here is derived from an EMBL/GenBank/DDBJ whole genome shotgun (WGS) entry which is preliminary data.</text>
</comment>
<keyword evidence="3" id="KW-1185">Reference proteome</keyword>
<dbReference type="RefSeq" id="WP_134568227.1">
    <property type="nucleotide sequence ID" value="NZ_SOFP01000060.1"/>
</dbReference>
<dbReference type="EMBL" id="SOFP01000060">
    <property type="protein sequence ID" value="TFC12471.1"/>
    <property type="molecule type" value="Genomic_DNA"/>
</dbReference>
<feature type="transmembrane region" description="Helical" evidence="1">
    <location>
        <begin position="97"/>
        <end position="118"/>
    </location>
</feature>
<proteinExistence type="predicted"/>
<protein>
    <recommendedName>
        <fullName evidence="4">DUF485 domain-containing protein</fullName>
    </recommendedName>
</protein>
<name>A0A4R8WM19_9MICO</name>
<sequence>MTHEDPAGSGQHPPTPPRRIRVTAPIVRARRAPGQPVAREIAEQSEVGQVYVRSLIRSQLRLAVVVAVGFLLILLAFPLLIAYVPGLEQAEFLGVPFSWLALGVGVYPIILLSAWLHVRAAARNEARYLDLVNDA</sequence>
<evidence type="ECO:0000313" key="3">
    <source>
        <dbReference type="Proteomes" id="UP000298412"/>
    </source>
</evidence>